<evidence type="ECO:0000313" key="1">
    <source>
        <dbReference type="EMBL" id="COY08726.1"/>
    </source>
</evidence>
<protein>
    <submittedName>
        <fullName evidence="1">Uncharacterized protein</fullName>
    </submittedName>
</protein>
<evidence type="ECO:0000313" key="2">
    <source>
        <dbReference type="Proteomes" id="UP000039021"/>
    </source>
</evidence>
<comment type="caution">
    <text evidence="1">The sequence shown here is derived from an EMBL/GenBank/DDBJ whole genome shotgun (WGS) entry which is preliminary data.</text>
</comment>
<dbReference type="Proteomes" id="UP000039021">
    <property type="component" value="Unassembled WGS sequence"/>
</dbReference>
<accession>A0A916LB96</accession>
<name>A0A916LB96_MYCTX</name>
<sequence>MPVLSCSASSLSPMVNFRINAKIRVMIPE</sequence>
<gene>
    <name evidence="1" type="ORF">ERS007739_02104</name>
</gene>
<dbReference type="AlphaFoldDB" id="A0A916LB96"/>
<proteinExistence type="predicted"/>
<reference evidence="2" key="1">
    <citation type="submission" date="2015-03" db="EMBL/GenBank/DDBJ databases">
        <authorList>
            <consortium name="Pathogen Informatics"/>
        </authorList>
    </citation>
    <scope>NUCLEOTIDE SEQUENCE [LARGE SCALE GENOMIC DNA]</scope>
    <source>
        <strain evidence="2">N09902308</strain>
    </source>
</reference>
<organism evidence="1 2">
    <name type="scientific">Mycobacterium tuberculosis</name>
    <dbReference type="NCBI Taxonomy" id="1773"/>
    <lineage>
        <taxon>Bacteria</taxon>
        <taxon>Bacillati</taxon>
        <taxon>Actinomycetota</taxon>
        <taxon>Actinomycetes</taxon>
        <taxon>Mycobacteriales</taxon>
        <taxon>Mycobacteriaceae</taxon>
        <taxon>Mycobacterium</taxon>
        <taxon>Mycobacterium tuberculosis complex</taxon>
    </lineage>
</organism>
<dbReference type="EMBL" id="CSBK01000913">
    <property type="protein sequence ID" value="COY08726.1"/>
    <property type="molecule type" value="Genomic_DNA"/>
</dbReference>